<dbReference type="InterPro" id="IPR006050">
    <property type="entry name" value="DNA_photolyase_N"/>
</dbReference>
<dbReference type="OrthoDB" id="79696at2759"/>
<evidence type="ECO:0000259" key="2">
    <source>
        <dbReference type="PROSITE" id="PS51645"/>
    </source>
</evidence>
<sequence length="727" mass="78916">MAAKRNKAAPRRPKRKREVSEEVVVKRSTGRTYRVLDGSADDLAPDVWAAIERFEDAQLGVATQTQAFEEFCPESDDDGGGAWAAPAAPHKKPPSVAADELQDGTPQSAIADPTTDTYCTSCPHTSNIAIAITIPPTPPARSLWCYSFEPKFYAVSSLHANEPSKRTESVEPMRPDAIVVDQEDESTDAVAVPPISSPLHEPSMTEVEANPILNPPLPLSGEDNAATMADESLAVVPADALHVVASLSVQCPSLASWLSTDVVDAPVPSLDDVFTEGPPPEAIPRVELAPLLQAMPPALRARCHLVPADGGPAAPRVVYWVRHAWRVHHNYGLAVVQQLARQLQLPVVAFCELSRALVGPQTSTSDPSHPSSVADLRRQLQAHAIPLYAVLASANDAPETRHDRVVEALNSFRPQAIVTDDSVAGCHATQRLVLARLQASVLLVDNACVVPWRRLQGDAVLAKERFKALWSASVDEFLRAVPPLDFDLDHQSREFPPPPAHGFSVHTVAWELLDRPADVAQDVSESVALNHGRGVLSCLPYLCHGSLAPVHLLLTLLSLQSKVLYMRAIEYCVLAREYDAHVQSHLEQTEDVDALRMYQAYLPTAFPLPAFPAQSAYLPYALEASATTDGFWNDIQTHLRTTGYLHPVLGGYWARRLLEWSPSLIAGLAIIEALLLRYGVGTTTSDVLGLLRVMIAGCDVPANEPAEKLLRQQLANALRHPPVNSTA</sequence>
<comment type="caution">
    <text evidence="3">The sequence shown here is derived from an EMBL/GenBank/DDBJ whole genome shotgun (WGS) entry which is preliminary data.</text>
</comment>
<dbReference type="EMBL" id="JNBR01001852">
    <property type="protein sequence ID" value="OQR84530.1"/>
    <property type="molecule type" value="Genomic_DNA"/>
</dbReference>
<dbReference type="InterPro" id="IPR052219">
    <property type="entry name" value="Photolyase_Class-2"/>
</dbReference>
<dbReference type="Gene3D" id="1.10.579.10">
    <property type="entry name" value="DNA Cyclobutane Dipyrimidine Photolyase, subunit A, domain 3"/>
    <property type="match status" value="1"/>
</dbReference>
<dbReference type="PANTHER" id="PTHR10211">
    <property type="entry name" value="DEOXYRIBODIPYRIMIDINE PHOTOLYASE"/>
    <property type="match status" value="1"/>
</dbReference>
<dbReference type="PANTHER" id="PTHR10211:SF0">
    <property type="entry name" value="DEOXYRIBODIPYRIMIDINE PHOTO-LYASE"/>
    <property type="match status" value="1"/>
</dbReference>
<evidence type="ECO:0000256" key="1">
    <source>
        <dbReference type="SAM" id="MobiDB-lite"/>
    </source>
</evidence>
<gene>
    <name evidence="3" type="ORF">ACHHYP_13270</name>
</gene>
<protein>
    <recommendedName>
        <fullName evidence="2">Photolyase/cryptochrome alpha/beta domain-containing protein</fullName>
    </recommendedName>
</protein>
<keyword evidence="4" id="KW-1185">Reference proteome</keyword>
<dbReference type="InterPro" id="IPR014729">
    <property type="entry name" value="Rossmann-like_a/b/a_fold"/>
</dbReference>
<evidence type="ECO:0000313" key="4">
    <source>
        <dbReference type="Proteomes" id="UP000243579"/>
    </source>
</evidence>
<dbReference type="AlphaFoldDB" id="A0A1V9YFP8"/>
<dbReference type="SUPFAM" id="SSF48173">
    <property type="entry name" value="Cryptochrome/photolyase FAD-binding domain"/>
    <property type="match status" value="1"/>
</dbReference>
<dbReference type="STRING" id="1202772.A0A1V9YFP8"/>
<feature type="compositionally biased region" description="Basic residues" evidence="1">
    <location>
        <begin position="1"/>
        <end position="17"/>
    </location>
</feature>
<dbReference type="Gene3D" id="3.40.50.620">
    <property type="entry name" value="HUPs"/>
    <property type="match status" value="1"/>
</dbReference>
<reference evidence="3 4" key="1">
    <citation type="journal article" date="2014" name="Genome Biol. Evol.">
        <title>The secreted proteins of Achlya hypogyna and Thraustotheca clavata identify the ancestral oomycete secretome and reveal gene acquisitions by horizontal gene transfer.</title>
        <authorList>
            <person name="Misner I."/>
            <person name="Blouin N."/>
            <person name="Leonard G."/>
            <person name="Richards T.A."/>
            <person name="Lane C.E."/>
        </authorList>
    </citation>
    <scope>NUCLEOTIDE SEQUENCE [LARGE SCALE GENOMIC DNA]</scope>
    <source>
        <strain evidence="3 4">ATCC 48635</strain>
    </source>
</reference>
<name>A0A1V9YFP8_ACHHY</name>
<dbReference type="InterPro" id="IPR036134">
    <property type="entry name" value="Crypto/Photolyase_FAD-like_sf"/>
</dbReference>
<feature type="compositionally biased region" description="Low complexity" evidence="1">
    <location>
        <begin position="83"/>
        <end position="98"/>
    </location>
</feature>
<feature type="region of interest" description="Disordered" evidence="1">
    <location>
        <begin position="72"/>
        <end position="101"/>
    </location>
</feature>
<dbReference type="SUPFAM" id="SSF52425">
    <property type="entry name" value="Cryptochrome/photolyase, N-terminal domain"/>
    <property type="match status" value="1"/>
</dbReference>
<dbReference type="InterPro" id="IPR036155">
    <property type="entry name" value="Crypto/Photolyase_N_sf"/>
</dbReference>
<feature type="domain" description="Photolyase/cryptochrome alpha/beta" evidence="2">
    <location>
        <begin position="315"/>
        <end position="460"/>
    </location>
</feature>
<proteinExistence type="predicted"/>
<dbReference type="Proteomes" id="UP000243579">
    <property type="component" value="Unassembled WGS sequence"/>
</dbReference>
<evidence type="ECO:0000313" key="3">
    <source>
        <dbReference type="EMBL" id="OQR84530.1"/>
    </source>
</evidence>
<dbReference type="PROSITE" id="PS51645">
    <property type="entry name" value="PHR_CRY_ALPHA_BETA"/>
    <property type="match status" value="1"/>
</dbReference>
<organism evidence="3 4">
    <name type="scientific">Achlya hypogyna</name>
    <name type="common">Oomycete</name>
    <name type="synonym">Protoachlya hypogyna</name>
    <dbReference type="NCBI Taxonomy" id="1202772"/>
    <lineage>
        <taxon>Eukaryota</taxon>
        <taxon>Sar</taxon>
        <taxon>Stramenopiles</taxon>
        <taxon>Oomycota</taxon>
        <taxon>Saprolegniomycetes</taxon>
        <taxon>Saprolegniales</taxon>
        <taxon>Achlyaceae</taxon>
        <taxon>Achlya</taxon>
    </lineage>
</organism>
<feature type="region of interest" description="Disordered" evidence="1">
    <location>
        <begin position="1"/>
        <end position="23"/>
    </location>
</feature>
<accession>A0A1V9YFP8</accession>